<evidence type="ECO:0000313" key="3">
    <source>
        <dbReference type="Proteomes" id="UP001157126"/>
    </source>
</evidence>
<keyword evidence="3" id="KW-1185">Reference proteome</keyword>
<dbReference type="RefSeq" id="WP_284303617.1">
    <property type="nucleotide sequence ID" value="NZ_BSUO01000001.1"/>
</dbReference>
<organism evidence="2 3">
    <name type="scientific">Mobilicoccus caccae</name>
    <dbReference type="NCBI Taxonomy" id="1859295"/>
    <lineage>
        <taxon>Bacteria</taxon>
        <taxon>Bacillati</taxon>
        <taxon>Actinomycetota</taxon>
        <taxon>Actinomycetes</taxon>
        <taxon>Micrococcales</taxon>
        <taxon>Dermatophilaceae</taxon>
        <taxon>Mobilicoccus</taxon>
    </lineage>
</organism>
<accession>A0ABQ6IPG4</accession>
<dbReference type="Pfam" id="PF20114">
    <property type="entry name" value="DUF6504"/>
    <property type="match status" value="1"/>
</dbReference>
<dbReference type="EMBL" id="BSUO01000001">
    <property type="protein sequence ID" value="GMA39803.1"/>
    <property type="molecule type" value="Genomic_DNA"/>
</dbReference>
<protein>
    <recommendedName>
        <fullName evidence="1">DUF6504 domain-containing protein</fullName>
    </recommendedName>
</protein>
<dbReference type="Proteomes" id="UP001157126">
    <property type="component" value="Unassembled WGS sequence"/>
</dbReference>
<dbReference type="InterPro" id="IPR045443">
    <property type="entry name" value="DUF6504"/>
</dbReference>
<sequence length="99" mass="11616">MRRYDEPVQVQTDQEESPHRFLWHGRVYDIEAVLDRWVIRLPWWRRALAPDGGAWALEPDLLDEHVWRVSAVARGARAAGAGIYDLSRGRQWRLLRVGD</sequence>
<proteinExistence type="predicted"/>
<reference evidence="3" key="1">
    <citation type="journal article" date="2019" name="Int. J. Syst. Evol. Microbiol.">
        <title>The Global Catalogue of Microorganisms (GCM) 10K type strain sequencing project: providing services to taxonomists for standard genome sequencing and annotation.</title>
        <authorList>
            <consortium name="The Broad Institute Genomics Platform"/>
            <consortium name="The Broad Institute Genome Sequencing Center for Infectious Disease"/>
            <person name="Wu L."/>
            <person name="Ma J."/>
        </authorList>
    </citation>
    <scope>NUCLEOTIDE SEQUENCE [LARGE SCALE GENOMIC DNA]</scope>
    <source>
        <strain evidence="3">NBRC 113072</strain>
    </source>
</reference>
<feature type="domain" description="DUF6504" evidence="1">
    <location>
        <begin position="2"/>
        <end position="96"/>
    </location>
</feature>
<evidence type="ECO:0000313" key="2">
    <source>
        <dbReference type="EMBL" id="GMA39803.1"/>
    </source>
</evidence>
<gene>
    <name evidence="2" type="ORF">GCM10025883_18480</name>
</gene>
<name>A0ABQ6IPG4_9MICO</name>
<evidence type="ECO:0000259" key="1">
    <source>
        <dbReference type="Pfam" id="PF20114"/>
    </source>
</evidence>
<comment type="caution">
    <text evidence="2">The sequence shown here is derived from an EMBL/GenBank/DDBJ whole genome shotgun (WGS) entry which is preliminary data.</text>
</comment>